<dbReference type="EMBL" id="BK008466">
    <property type="protein sequence ID" value="DAA35020.1"/>
    <property type="molecule type" value="mRNA"/>
</dbReference>
<proteinExistence type="evidence at transcript level"/>
<reference evidence="1" key="1">
    <citation type="journal article" date="2012" name="Appl. Environ. Microbiol.">
        <title>Novel Phakopsora pachyrhizi extracellular proteins are ideal targets for immunological diagnostic assays.</title>
        <authorList>
            <person name="Luster D.G."/>
            <person name="McMahon M.B."/>
            <person name="Edwards H.H."/>
            <person name="Boerma B.L."/>
            <person name="Lewis Ivey M.L."/>
            <person name="Miller S.A."/>
            <person name="Dorrance A.E."/>
        </authorList>
    </citation>
    <scope>NUCLEOTIDE SEQUENCE</scope>
    <source>
        <strain evidence="1">Taiwan 72-1</strain>
    </source>
</reference>
<sequence length="109" mass="11867">MGKVIINVIPQDQHARLKAKYPNPPPDASPDDVLFPVHDTSKVVEAIKSQPQPPVVVIISNFYPEAEQKKVKDAVEGGAPGIPVVIIPQGLDDEQSYKYVQDEKAKAGK</sequence>
<feature type="non-terminal residue" evidence="1">
    <location>
        <position position="109"/>
    </location>
</feature>
<protein>
    <submittedName>
        <fullName evidence="1">Extracellular protein 107</fullName>
    </submittedName>
</protein>
<dbReference type="AlphaFoldDB" id="I0LP00"/>
<evidence type="ECO:0000313" key="1">
    <source>
        <dbReference type="EMBL" id="DAA35020.1"/>
    </source>
</evidence>
<accession>I0LP00</accession>
<name>I0LP00_PHAPC</name>
<organism evidence="1">
    <name type="scientific">Phakopsora pachyrhizi</name>
    <name type="common">Asian soybean rust disease fungus</name>
    <dbReference type="NCBI Taxonomy" id="170000"/>
    <lineage>
        <taxon>Eukaryota</taxon>
        <taxon>Fungi</taxon>
        <taxon>Dikarya</taxon>
        <taxon>Basidiomycota</taxon>
        <taxon>Pucciniomycotina</taxon>
        <taxon>Pucciniomycetes</taxon>
        <taxon>Pucciniales</taxon>
        <taxon>Phakopsoraceae</taxon>
        <taxon>Phakopsora</taxon>
    </lineage>
</organism>